<dbReference type="AlphaFoldDB" id="A0AAD5QZ81"/>
<organism evidence="1 2">
    <name type="scientific">Parelaphostrongylus tenuis</name>
    <name type="common">Meningeal worm</name>
    <dbReference type="NCBI Taxonomy" id="148309"/>
    <lineage>
        <taxon>Eukaryota</taxon>
        <taxon>Metazoa</taxon>
        <taxon>Ecdysozoa</taxon>
        <taxon>Nematoda</taxon>
        <taxon>Chromadorea</taxon>
        <taxon>Rhabditida</taxon>
        <taxon>Rhabditina</taxon>
        <taxon>Rhabditomorpha</taxon>
        <taxon>Strongyloidea</taxon>
        <taxon>Metastrongylidae</taxon>
        <taxon>Parelaphostrongylus</taxon>
    </lineage>
</organism>
<sequence>MDVIDSKCANDKVDEACTQAQNVHDILLFRRPKAVVASLTYWIKKWSVRFEHSSSTVLPTIARTNNCLQSAATIK</sequence>
<comment type="caution">
    <text evidence="1">The sequence shown here is derived from an EMBL/GenBank/DDBJ whole genome shotgun (WGS) entry which is preliminary data.</text>
</comment>
<dbReference type="EMBL" id="JAHQIW010005605">
    <property type="protein sequence ID" value="KAJ1366630.1"/>
    <property type="molecule type" value="Genomic_DNA"/>
</dbReference>
<keyword evidence="2" id="KW-1185">Reference proteome</keyword>
<evidence type="ECO:0000313" key="2">
    <source>
        <dbReference type="Proteomes" id="UP001196413"/>
    </source>
</evidence>
<proteinExistence type="predicted"/>
<accession>A0AAD5QZ81</accession>
<protein>
    <submittedName>
        <fullName evidence="1">Uncharacterized protein</fullName>
    </submittedName>
</protein>
<reference evidence="1" key="1">
    <citation type="submission" date="2021-06" db="EMBL/GenBank/DDBJ databases">
        <title>Parelaphostrongylus tenuis whole genome reference sequence.</title>
        <authorList>
            <person name="Garwood T.J."/>
            <person name="Larsen P.A."/>
            <person name="Fountain-Jones N.M."/>
            <person name="Garbe J.R."/>
            <person name="Macchietto M.G."/>
            <person name="Kania S.A."/>
            <person name="Gerhold R.W."/>
            <person name="Richards J.E."/>
            <person name="Wolf T.M."/>
        </authorList>
    </citation>
    <scope>NUCLEOTIDE SEQUENCE</scope>
    <source>
        <strain evidence="1">MNPRO001-30</strain>
        <tissue evidence="1">Meninges</tissue>
    </source>
</reference>
<gene>
    <name evidence="1" type="ORF">KIN20_027348</name>
</gene>
<evidence type="ECO:0000313" key="1">
    <source>
        <dbReference type="EMBL" id="KAJ1366630.1"/>
    </source>
</evidence>
<name>A0AAD5QZ81_PARTN</name>
<dbReference type="Proteomes" id="UP001196413">
    <property type="component" value="Unassembled WGS sequence"/>
</dbReference>